<proteinExistence type="predicted"/>
<dbReference type="AlphaFoldDB" id="A8AD84"/>
<dbReference type="STRING" id="290338.CKO_00284"/>
<dbReference type="Proteomes" id="UP000008148">
    <property type="component" value="Chromosome"/>
</dbReference>
<evidence type="ECO:0000313" key="1">
    <source>
        <dbReference type="EMBL" id="ABV11447.1"/>
    </source>
</evidence>
<accession>A8AD84</accession>
<dbReference type="KEGG" id="cko:CKO_00284"/>
<sequence length="57" mass="6541">MPSIVGDGYIKAHCKGMVNCRLCKNTSVDLSLIVMEDNFSIYINNKLMITKQKKRNY</sequence>
<dbReference type="HOGENOM" id="CLU_2988313_0_0_6"/>
<protein>
    <submittedName>
        <fullName evidence="1">Uncharacterized protein</fullName>
    </submittedName>
</protein>
<keyword evidence="2" id="KW-1185">Reference proteome</keyword>
<organism evidence="1 2">
    <name type="scientific">Citrobacter koseri (strain ATCC BAA-895 / CDC 4225-83 / SGSC4696)</name>
    <dbReference type="NCBI Taxonomy" id="290338"/>
    <lineage>
        <taxon>Bacteria</taxon>
        <taxon>Pseudomonadati</taxon>
        <taxon>Pseudomonadota</taxon>
        <taxon>Gammaproteobacteria</taxon>
        <taxon>Enterobacterales</taxon>
        <taxon>Enterobacteriaceae</taxon>
        <taxon>Citrobacter</taxon>
    </lineage>
</organism>
<name>A8AD84_CITK8</name>
<evidence type="ECO:0000313" key="2">
    <source>
        <dbReference type="Proteomes" id="UP000008148"/>
    </source>
</evidence>
<gene>
    <name evidence="1" type="ordered locus">CKO_00284</name>
</gene>
<reference evidence="1 2" key="1">
    <citation type="submission" date="2007-08" db="EMBL/GenBank/DDBJ databases">
        <authorList>
            <consortium name="The Citrobacter koseri Genome Sequencing Project"/>
            <person name="McClelland M."/>
            <person name="Sanderson E.K."/>
            <person name="Porwollik S."/>
            <person name="Spieth J."/>
            <person name="Clifton W.S."/>
            <person name="Latreille P."/>
            <person name="Courtney L."/>
            <person name="Wang C."/>
            <person name="Pepin K."/>
            <person name="Bhonagiri V."/>
            <person name="Nash W."/>
            <person name="Johnson M."/>
            <person name="Thiruvilangam P."/>
            <person name="Wilson R."/>
        </authorList>
    </citation>
    <scope>NUCLEOTIDE SEQUENCE [LARGE SCALE GENOMIC DNA]</scope>
    <source>
        <strain evidence="2">ATCC BAA-895 / CDC 4225-83 / SGSC4696</strain>
    </source>
</reference>
<dbReference type="EMBL" id="CP000822">
    <property type="protein sequence ID" value="ABV11447.1"/>
    <property type="molecule type" value="Genomic_DNA"/>
</dbReference>